<reference evidence="5" key="1">
    <citation type="submission" date="2022-04" db="EMBL/GenBank/DDBJ databases">
        <title>A functionally conserved STORR gene fusion in Papaver species that diverged 16.8 million years ago.</title>
        <authorList>
            <person name="Catania T."/>
        </authorList>
    </citation>
    <scope>NUCLEOTIDE SEQUENCE</scope>
    <source>
        <strain evidence="5">S-188037</strain>
    </source>
</reference>
<accession>A0AAD4S6U4</accession>
<dbReference type="SMART" id="SM00744">
    <property type="entry name" value="RINGv"/>
    <property type="match status" value="1"/>
</dbReference>
<gene>
    <name evidence="5" type="ORF">MKW98_002813</name>
</gene>
<dbReference type="Proteomes" id="UP001202328">
    <property type="component" value="Unassembled WGS sequence"/>
</dbReference>
<dbReference type="Pfam" id="PF12906">
    <property type="entry name" value="RINGv"/>
    <property type="match status" value="1"/>
</dbReference>
<keyword evidence="6" id="KW-1185">Reference proteome</keyword>
<dbReference type="InterPro" id="IPR011016">
    <property type="entry name" value="Znf_RING-CH"/>
</dbReference>
<proteinExistence type="predicted"/>
<keyword evidence="2" id="KW-0863">Zinc-finger</keyword>
<dbReference type="GO" id="GO:0008270">
    <property type="term" value="F:zinc ion binding"/>
    <property type="evidence" value="ECO:0007669"/>
    <property type="project" value="UniProtKB-KW"/>
</dbReference>
<evidence type="ECO:0000256" key="2">
    <source>
        <dbReference type="ARBA" id="ARBA00022771"/>
    </source>
</evidence>
<keyword evidence="3" id="KW-0862">Zinc</keyword>
<name>A0AAD4S6U4_9MAGN</name>
<dbReference type="CDD" id="cd16495">
    <property type="entry name" value="RING_CH-C4HC3_MARCH"/>
    <property type="match status" value="1"/>
</dbReference>
<dbReference type="EMBL" id="JAJJMB010013226">
    <property type="protein sequence ID" value="KAI3869924.1"/>
    <property type="molecule type" value="Genomic_DNA"/>
</dbReference>
<dbReference type="Gene3D" id="3.30.40.10">
    <property type="entry name" value="Zinc/RING finger domain, C3HC4 (zinc finger)"/>
    <property type="match status" value="1"/>
</dbReference>
<dbReference type="PANTHER" id="PTHR46158:SF2">
    <property type="entry name" value="OS02G0165000 PROTEIN"/>
    <property type="match status" value="1"/>
</dbReference>
<dbReference type="InterPro" id="IPR013083">
    <property type="entry name" value="Znf_RING/FYVE/PHD"/>
</dbReference>
<keyword evidence="1" id="KW-0479">Metal-binding</keyword>
<evidence type="ECO:0000313" key="5">
    <source>
        <dbReference type="EMBL" id="KAI3869924.1"/>
    </source>
</evidence>
<evidence type="ECO:0000256" key="1">
    <source>
        <dbReference type="ARBA" id="ARBA00022723"/>
    </source>
</evidence>
<comment type="caution">
    <text evidence="5">The sequence shown here is derived from an EMBL/GenBank/DDBJ whole genome shotgun (WGS) entry which is preliminary data.</text>
</comment>
<evidence type="ECO:0000256" key="3">
    <source>
        <dbReference type="ARBA" id="ARBA00022833"/>
    </source>
</evidence>
<dbReference type="SUPFAM" id="SSF57850">
    <property type="entry name" value="RING/U-box"/>
    <property type="match status" value="1"/>
</dbReference>
<sequence length="291" mass="32583">MKLSRFKIPKVFLLWRKTFPLTSTGKLRRHQERCQYVKLSLQDIAPNPSSTRAGLPPRPNSAKYKASVKSLLPQRSLRTKTLSHEGEKTVLLVPDTELSVGPVDKPSTSRSFSLTKVFSSSMVKGTNSMPITPVANSGVESLQGRHLQDNSDFAKHADQKHISRSFSVPVNVKTMASLRRIDSSSGGLIVSHQIFSAEEATEDIPEEEAVCRICFVELNEGGETLKLECSCRGELALAHQECAVKWFSIKGNRTCDVCKQEVKNLPVTLLRIESFSSRLLIDRRGWRHHSW</sequence>
<evidence type="ECO:0000259" key="4">
    <source>
        <dbReference type="PROSITE" id="PS51292"/>
    </source>
</evidence>
<dbReference type="PANTHER" id="PTHR46158">
    <property type="entry name" value="OS02G0165000 PROTEIN"/>
    <property type="match status" value="1"/>
</dbReference>
<protein>
    <recommendedName>
        <fullName evidence="4">RING-CH-type domain-containing protein</fullName>
    </recommendedName>
</protein>
<feature type="domain" description="RING-CH-type" evidence="4">
    <location>
        <begin position="203"/>
        <end position="265"/>
    </location>
</feature>
<evidence type="ECO:0000313" key="6">
    <source>
        <dbReference type="Proteomes" id="UP001202328"/>
    </source>
</evidence>
<dbReference type="AlphaFoldDB" id="A0AAD4S6U4"/>
<feature type="non-terminal residue" evidence="5">
    <location>
        <position position="1"/>
    </location>
</feature>
<dbReference type="PROSITE" id="PS51292">
    <property type="entry name" value="ZF_RING_CH"/>
    <property type="match status" value="1"/>
</dbReference>
<organism evidence="5 6">
    <name type="scientific">Papaver atlanticum</name>
    <dbReference type="NCBI Taxonomy" id="357466"/>
    <lineage>
        <taxon>Eukaryota</taxon>
        <taxon>Viridiplantae</taxon>
        <taxon>Streptophyta</taxon>
        <taxon>Embryophyta</taxon>
        <taxon>Tracheophyta</taxon>
        <taxon>Spermatophyta</taxon>
        <taxon>Magnoliopsida</taxon>
        <taxon>Ranunculales</taxon>
        <taxon>Papaveraceae</taxon>
        <taxon>Papaveroideae</taxon>
        <taxon>Papaver</taxon>
    </lineage>
</organism>